<keyword evidence="2 4" id="KW-0689">Ribosomal protein</keyword>
<dbReference type="Gene3D" id="3.30.63.20">
    <property type="match status" value="1"/>
</dbReference>
<feature type="compositionally biased region" description="Basic residues" evidence="5">
    <location>
        <begin position="56"/>
        <end position="65"/>
    </location>
</feature>
<dbReference type="FunFam" id="3.30.63.20:FF:000001">
    <property type="entry name" value="40S ribosomal protein S25"/>
    <property type="match status" value="1"/>
</dbReference>
<dbReference type="AlphaFoldDB" id="A0A1X0S841"/>
<dbReference type="GO" id="GO:0005840">
    <property type="term" value="C:ribosome"/>
    <property type="evidence" value="ECO:0007669"/>
    <property type="project" value="UniProtKB-KW"/>
</dbReference>
<evidence type="ECO:0000256" key="3">
    <source>
        <dbReference type="ARBA" id="ARBA00023274"/>
    </source>
</evidence>
<reference evidence="6 7" key="1">
    <citation type="journal article" date="2016" name="Proc. Natl. Acad. Sci. U.S.A.">
        <title>Lipid metabolic changes in an early divergent fungus govern the establishment of a mutualistic symbiosis with endobacteria.</title>
        <authorList>
            <person name="Lastovetsky O.A."/>
            <person name="Gaspar M.L."/>
            <person name="Mondo S.J."/>
            <person name="LaButti K.M."/>
            <person name="Sandor L."/>
            <person name="Grigoriev I.V."/>
            <person name="Henry S.A."/>
            <person name="Pawlowska T.E."/>
        </authorList>
    </citation>
    <scope>NUCLEOTIDE SEQUENCE [LARGE SCALE GENOMIC DNA]</scope>
    <source>
        <strain evidence="6 7">ATCC 11559</strain>
    </source>
</reference>
<dbReference type="InterPro" id="IPR004977">
    <property type="entry name" value="Ribosomal_eS25"/>
</dbReference>
<evidence type="ECO:0000256" key="5">
    <source>
        <dbReference type="SAM" id="MobiDB-lite"/>
    </source>
</evidence>
<dbReference type="PANTHER" id="PTHR12850">
    <property type="entry name" value="40S RIBOSOMAL PROTEIN S25"/>
    <property type="match status" value="1"/>
</dbReference>
<protein>
    <recommendedName>
        <fullName evidence="4">40S ribosomal protein S25</fullName>
    </recommendedName>
</protein>
<dbReference type="VEuPathDB" id="FungiDB:BCV72DRAFT_248156"/>
<evidence type="ECO:0000313" key="6">
    <source>
        <dbReference type="EMBL" id="ORE20507.1"/>
    </source>
</evidence>
<accession>A0A1X0S841</accession>
<gene>
    <name evidence="6" type="ORF">BCV71DRAFT_289491</name>
</gene>
<name>A0A1X0S841_RHIZD</name>
<dbReference type="OMA" id="KWSKVIV"/>
<evidence type="ECO:0000256" key="2">
    <source>
        <dbReference type="ARBA" id="ARBA00022980"/>
    </source>
</evidence>
<dbReference type="Pfam" id="PF03297">
    <property type="entry name" value="Ribosomal_S25"/>
    <property type="match status" value="1"/>
</dbReference>
<comment type="similarity">
    <text evidence="1 4">Belongs to the eukaryotic ribosomal protein eS25 family.</text>
</comment>
<dbReference type="Proteomes" id="UP000242381">
    <property type="component" value="Unassembled WGS sequence"/>
</dbReference>
<feature type="region of interest" description="Disordered" evidence="5">
    <location>
        <begin position="35"/>
        <end position="65"/>
    </location>
</feature>
<sequence length="144" mass="16088">MNDVKTNDKQRKRKDAKCQLMDGWMSISVEANHTISPNAGAKKDVAAKPSSSSGGKKAKKKWSAKKVKDKANNLVVLDKPTYERLFKEVPTYKLISQSVLVDRLKLNGSLARIAIRELESQGLIKPISRHHSQVIYTRATGDEK</sequence>
<keyword evidence="3 4" id="KW-0687">Ribonucleoprotein</keyword>
<proteinExistence type="inferred from homology"/>
<evidence type="ECO:0000256" key="4">
    <source>
        <dbReference type="RuleBase" id="RU366057"/>
    </source>
</evidence>
<evidence type="ECO:0000256" key="1">
    <source>
        <dbReference type="ARBA" id="ARBA00009106"/>
    </source>
</evidence>
<dbReference type="GO" id="GO:1990904">
    <property type="term" value="C:ribonucleoprotein complex"/>
    <property type="evidence" value="ECO:0007669"/>
    <property type="project" value="UniProtKB-KW"/>
</dbReference>
<dbReference type="EMBL" id="KV921293">
    <property type="protein sequence ID" value="ORE20507.1"/>
    <property type="molecule type" value="Genomic_DNA"/>
</dbReference>
<organism evidence="6 7">
    <name type="scientific">Rhizopus microsporus</name>
    <dbReference type="NCBI Taxonomy" id="58291"/>
    <lineage>
        <taxon>Eukaryota</taxon>
        <taxon>Fungi</taxon>
        <taxon>Fungi incertae sedis</taxon>
        <taxon>Mucoromycota</taxon>
        <taxon>Mucoromycotina</taxon>
        <taxon>Mucoromycetes</taxon>
        <taxon>Mucorales</taxon>
        <taxon>Mucorineae</taxon>
        <taxon>Rhizopodaceae</taxon>
        <taxon>Rhizopus</taxon>
    </lineage>
</organism>
<evidence type="ECO:0000313" key="7">
    <source>
        <dbReference type="Proteomes" id="UP000242381"/>
    </source>
</evidence>